<gene>
    <name evidence="2" type="ORF">EV674_10880</name>
</gene>
<comment type="caution">
    <text evidence="2">The sequence shown here is derived from an EMBL/GenBank/DDBJ whole genome shotgun (WGS) entry which is preliminary data.</text>
</comment>
<dbReference type="OrthoDB" id="8820886at2"/>
<evidence type="ECO:0008006" key="4">
    <source>
        <dbReference type="Google" id="ProtNLM"/>
    </source>
</evidence>
<keyword evidence="3" id="KW-1185">Reference proteome</keyword>
<sequence>MASGFVEGPEGLRYAEHISVAMRLFAGVLGLGMFLIPVPFVLHASLDTPWWHLLLAAACVLAGSAMGLLFMALALGRVLVLQFDTRRRRVLRTSRWPWGARQTPIDFGRFAPPDVLERASEDGPYYVVRLAVRGERPMHLSGFDRREDAEHWRDRIAAQLQPNTP</sequence>
<keyword evidence="1" id="KW-0472">Membrane</keyword>
<keyword evidence="1" id="KW-0812">Transmembrane</keyword>
<feature type="transmembrane region" description="Helical" evidence="1">
    <location>
        <begin position="54"/>
        <end position="80"/>
    </location>
</feature>
<name>A0A4R2NC60_9BURK</name>
<reference evidence="2 3" key="1">
    <citation type="submission" date="2019-03" db="EMBL/GenBank/DDBJ databases">
        <title>Genomic Encyclopedia of Type Strains, Phase IV (KMG-IV): sequencing the most valuable type-strain genomes for metagenomic binning, comparative biology and taxonomic classification.</title>
        <authorList>
            <person name="Goeker M."/>
        </authorList>
    </citation>
    <scope>NUCLEOTIDE SEQUENCE [LARGE SCALE GENOMIC DNA]</scope>
    <source>
        <strain evidence="2 3">DSM 1837</strain>
    </source>
</reference>
<dbReference type="Proteomes" id="UP000295182">
    <property type="component" value="Unassembled WGS sequence"/>
</dbReference>
<accession>A0A4R2NC60</accession>
<evidence type="ECO:0000256" key="1">
    <source>
        <dbReference type="SAM" id="Phobius"/>
    </source>
</evidence>
<evidence type="ECO:0000313" key="2">
    <source>
        <dbReference type="EMBL" id="TCP18707.1"/>
    </source>
</evidence>
<evidence type="ECO:0000313" key="3">
    <source>
        <dbReference type="Proteomes" id="UP000295182"/>
    </source>
</evidence>
<dbReference type="RefSeq" id="WP_132750381.1">
    <property type="nucleotide sequence ID" value="NZ_QXNC01000006.1"/>
</dbReference>
<organism evidence="2 3">
    <name type="scientific">Simplicispira metamorpha</name>
    <dbReference type="NCBI Taxonomy" id="80881"/>
    <lineage>
        <taxon>Bacteria</taxon>
        <taxon>Pseudomonadati</taxon>
        <taxon>Pseudomonadota</taxon>
        <taxon>Betaproteobacteria</taxon>
        <taxon>Burkholderiales</taxon>
        <taxon>Comamonadaceae</taxon>
        <taxon>Simplicispira</taxon>
    </lineage>
</organism>
<keyword evidence="1" id="KW-1133">Transmembrane helix</keyword>
<dbReference type="AlphaFoldDB" id="A0A4R2NC60"/>
<dbReference type="EMBL" id="SLXH01000008">
    <property type="protein sequence ID" value="TCP18707.1"/>
    <property type="molecule type" value="Genomic_DNA"/>
</dbReference>
<proteinExistence type="predicted"/>
<protein>
    <recommendedName>
        <fullName evidence="4">Integral membrane protein</fullName>
    </recommendedName>
</protein>
<feature type="transmembrane region" description="Helical" evidence="1">
    <location>
        <begin position="20"/>
        <end position="42"/>
    </location>
</feature>